<evidence type="ECO:0000256" key="3">
    <source>
        <dbReference type="ARBA" id="ARBA00022475"/>
    </source>
</evidence>
<evidence type="ECO:0000256" key="6">
    <source>
        <dbReference type="ARBA" id="ARBA00023139"/>
    </source>
</evidence>
<keyword evidence="4" id="KW-0732">Signal</keyword>
<name>A0ABW2F2J4_9GAMM</name>
<keyword evidence="5" id="KW-0472">Membrane</keyword>
<evidence type="ECO:0000313" key="9">
    <source>
        <dbReference type="Proteomes" id="UP001596411"/>
    </source>
</evidence>
<gene>
    <name evidence="8" type="ORF">ACFQH5_17125</name>
</gene>
<accession>A0ABW2F2J4</accession>
<keyword evidence="9" id="KW-1185">Reference proteome</keyword>
<dbReference type="PANTHER" id="PTHR43649:SF33">
    <property type="entry name" value="POLYGALACTURONAN_RHAMNOGALACTURONAN-BINDING PROTEIN YTCQ"/>
    <property type="match status" value="1"/>
</dbReference>
<dbReference type="Gene3D" id="3.40.190.10">
    <property type="entry name" value="Periplasmic binding protein-like II"/>
    <property type="match status" value="1"/>
</dbReference>
<protein>
    <submittedName>
        <fullName evidence="8">ABC transporter substrate-binding protein</fullName>
    </submittedName>
</protein>
<evidence type="ECO:0000256" key="5">
    <source>
        <dbReference type="ARBA" id="ARBA00023136"/>
    </source>
</evidence>
<keyword evidence="7" id="KW-0449">Lipoprotein</keyword>
<keyword evidence="3" id="KW-1003">Cell membrane</keyword>
<sequence>MSVALSMVAATAHADPQRIEYWRTEASQAEIESQQAAIDRFNQSQPRWRVEMSRLPAGSYTEAMTAAALAGDLPCVMYIDQPVAPNFAWSEFLRPLDGLVPAETLAPLLETAKATYGGEIYAAGQNEEVLVLYGRRSVLEEHGIRIATLDHPWSQAEFLAALEALKQGGDFLYPLDIQAGWTGDEWYSYAFGPWLLSFGGDQIDRGNYLYAEGVLNGEEVLAWGEFFQGLFEAGYVDRNPSDNRGFDQGRVALNYVGSWELRNHLDAWGDDLVVMPVPDFGHGTTIGGGSWQLGISTQCDAPEGAAAFVDFMLQPAEIAEAARARITVPSHPQAAALTEDFREGGRWRFFYDYAEAHARLRPATPGYPTISSAFERAARDIRDGRDVQEALDEAVDAIERDIADNRGYGFHE</sequence>
<keyword evidence="6" id="KW-0564">Palmitate</keyword>
<dbReference type="Proteomes" id="UP001596411">
    <property type="component" value="Unassembled WGS sequence"/>
</dbReference>
<evidence type="ECO:0000256" key="2">
    <source>
        <dbReference type="ARBA" id="ARBA00008520"/>
    </source>
</evidence>
<dbReference type="InterPro" id="IPR006059">
    <property type="entry name" value="SBP"/>
</dbReference>
<dbReference type="InterPro" id="IPR050490">
    <property type="entry name" value="Bact_solute-bd_prot1"/>
</dbReference>
<reference evidence="9" key="1">
    <citation type="journal article" date="2019" name="Int. J. Syst. Evol. Microbiol.">
        <title>The Global Catalogue of Microorganisms (GCM) 10K type strain sequencing project: providing services to taxonomists for standard genome sequencing and annotation.</title>
        <authorList>
            <consortium name="The Broad Institute Genomics Platform"/>
            <consortium name="The Broad Institute Genome Sequencing Center for Infectious Disease"/>
            <person name="Wu L."/>
            <person name="Ma J."/>
        </authorList>
    </citation>
    <scope>NUCLEOTIDE SEQUENCE [LARGE SCALE GENOMIC DNA]</scope>
    <source>
        <strain evidence="9">CGMCC 1.13666</strain>
    </source>
</reference>
<comment type="similarity">
    <text evidence="2">Belongs to the bacterial solute-binding protein 1 family.</text>
</comment>
<evidence type="ECO:0000313" key="8">
    <source>
        <dbReference type="EMBL" id="MFC7091268.1"/>
    </source>
</evidence>
<evidence type="ECO:0000256" key="1">
    <source>
        <dbReference type="ARBA" id="ARBA00004418"/>
    </source>
</evidence>
<organism evidence="8 9">
    <name type="scientific">Halomonas salifodinae</name>
    <dbReference type="NCBI Taxonomy" id="438745"/>
    <lineage>
        <taxon>Bacteria</taxon>
        <taxon>Pseudomonadati</taxon>
        <taxon>Pseudomonadota</taxon>
        <taxon>Gammaproteobacteria</taxon>
        <taxon>Oceanospirillales</taxon>
        <taxon>Halomonadaceae</taxon>
        <taxon>Halomonas</taxon>
    </lineage>
</organism>
<dbReference type="PANTHER" id="PTHR43649">
    <property type="entry name" value="ARABINOSE-BINDING PROTEIN-RELATED"/>
    <property type="match status" value="1"/>
</dbReference>
<proteinExistence type="inferred from homology"/>
<dbReference type="EMBL" id="JBHSZP010000036">
    <property type="protein sequence ID" value="MFC7091268.1"/>
    <property type="molecule type" value="Genomic_DNA"/>
</dbReference>
<evidence type="ECO:0000256" key="7">
    <source>
        <dbReference type="ARBA" id="ARBA00023288"/>
    </source>
</evidence>
<evidence type="ECO:0000256" key="4">
    <source>
        <dbReference type="ARBA" id="ARBA00022729"/>
    </source>
</evidence>
<comment type="subcellular location">
    <subcellularLocation>
        <location evidence="1">Periplasm</location>
    </subcellularLocation>
</comment>
<dbReference type="SUPFAM" id="SSF53850">
    <property type="entry name" value="Periplasmic binding protein-like II"/>
    <property type="match status" value="1"/>
</dbReference>
<comment type="caution">
    <text evidence="8">The sequence shown here is derived from an EMBL/GenBank/DDBJ whole genome shotgun (WGS) entry which is preliminary data.</text>
</comment>
<dbReference type="Pfam" id="PF13416">
    <property type="entry name" value="SBP_bac_8"/>
    <property type="match status" value="1"/>
</dbReference>